<feature type="compositionally biased region" description="Basic and acidic residues" evidence="2">
    <location>
        <begin position="637"/>
        <end position="647"/>
    </location>
</feature>
<reference evidence="4 5" key="1">
    <citation type="submission" date="2015-01" db="EMBL/GenBank/DDBJ databases">
        <title>The Genome Sequence of Fonsecaea multimorphosa CBS 102226.</title>
        <authorList>
            <consortium name="The Broad Institute Genomics Platform"/>
            <person name="Cuomo C."/>
            <person name="de Hoog S."/>
            <person name="Gorbushina A."/>
            <person name="Stielow B."/>
            <person name="Teixiera M."/>
            <person name="Abouelleil A."/>
            <person name="Chapman S.B."/>
            <person name="Priest M."/>
            <person name="Young S.K."/>
            <person name="Wortman J."/>
            <person name="Nusbaum C."/>
            <person name="Birren B."/>
        </authorList>
    </citation>
    <scope>NUCLEOTIDE SEQUENCE [LARGE SCALE GENOMIC DNA]</scope>
    <source>
        <strain evidence="4 5">CBS 102226</strain>
    </source>
</reference>
<accession>A0A0D2JGC3</accession>
<feature type="region of interest" description="Disordered" evidence="2">
    <location>
        <begin position="579"/>
        <end position="672"/>
    </location>
</feature>
<feature type="region of interest" description="Disordered" evidence="2">
    <location>
        <begin position="231"/>
        <end position="283"/>
    </location>
</feature>
<feature type="compositionally biased region" description="Polar residues" evidence="2">
    <location>
        <begin position="103"/>
        <end position="122"/>
    </location>
</feature>
<dbReference type="GO" id="GO:0008270">
    <property type="term" value="F:zinc ion binding"/>
    <property type="evidence" value="ECO:0007669"/>
    <property type="project" value="UniProtKB-KW"/>
</dbReference>
<keyword evidence="1" id="KW-0862">Zinc</keyword>
<organism evidence="4 5">
    <name type="scientific">Fonsecaea multimorphosa CBS 102226</name>
    <dbReference type="NCBI Taxonomy" id="1442371"/>
    <lineage>
        <taxon>Eukaryota</taxon>
        <taxon>Fungi</taxon>
        <taxon>Dikarya</taxon>
        <taxon>Ascomycota</taxon>
        <taxon>Pezizomycotina</taxon>
        <taxon>Eurotiomycetes</taxon>
        <taxon>Chaetothyriomycetidae</taxon>
        <taxon>Chaetothyriales</taxon>
        <taxon>Herpotrichiellaceae</taxon>
        <taxon>Fonsecaea</taxon>
    </lineage>
</organism>
<dbReference type="InterPro" id="IPR013087">
    <property type="entry name" value="Znf_C2H2_type"/>
</dbReference>
<dbReference type="EMBL" id="KN848108">
    <property type="protein sequence ID" value="KIX92212.1"/>
    <property type="molecule type" value="Genomic_DNA"/>
</dbReference>
<feature type="compositionally biased region" description="Low complexity" evidence="2">
    <location>
        <begin position="82"/>
        <end position="94"/>
    </location>
</feature>
<feature type="domain" description="C2H2-type" evidence="3">
    <location>
        <begin position="3"/>
        <end position="31"/>
    </location>
</feature>
<evidence type="ECO:0000313" key="4">
    <source>
        <dbReference type="EMBL" id="KIX92212.1"/>
    </source>
</evidence>
<sequence length="672" mass="70529">MQFECAFCDKAYNHRKTLNRHVRDKHPEQTGGQSSDPSSAVVVSGVPVQGLAVVASPAVAAPVAAPVVAPAPLPLFSSALPSSYPPLSSSSSSSPSPPPVADNQRQLRSSRSTRNQDNNPTPRNRAGLADFDVTEGLPVQRYERRSVTINQDASADQADGNNQSAENNDSNNTWAELPLPSFWPQLSPVNQELVRRARAPNPNAKLSIWDRKTSSWIPGIELERREAARKAQLNKAKHSSAANVDAMNVDDEEDKNDEDNDDLMDVEGLAPDAKRRKATSGSNERVFEVKRWERVPVAVAEKMPEPKYLADRRPGMESLYKGAYKATNGFGTIGDAVAAAMSGGATGFDLGDGAGLGNASAILAPGSGSGVHNPQADGTSTPVRKNMPPRRKKKKLGGPGRKPKNPNPEPAAAAAISAAATEDTAAASTVGDVTMRNTPETAVEGADNANGTPAIQGDALMQDADGEGSGSESEGEGSEEGEISAAIDPALTANTTVVDLTLTEHTPVIDPALSDHTPVIDPALSDHTPIIDPALSEHTPIIDPAISENTPTIDPALTEDPLATQITPKPVEEAALPQIDGASEEHMKEEDTEKKEDVAATEPADSPEKPEAEADADANHPGLGANADAVSAPVIEQEAKMKEHEEGGGEGDEMDVLGALEAAVDKETNEDA</sequence>
<feature type="region of interest" description="Disordered" evidence="2">
    <location>
        <begin position="366"/>
        <end position="482"/>
    </location>
</feature>
<evidence type="ECO:0000313" key="5">
    <source>
        <dbReference type="Proteomes" id="UP000053411"/>
    </source>
</evidence>
<feature type="region of interest" description="Disordered" evidence="2">
    <location>
        <begin position="151"/>
        <end position="176"/>
    </location>
</feature>
<feature type="region of interest" description="Disordered" evidence="2">
    <location>
        <begin position="82"/>
        <end position="135"/>
    </location>
</feature>
<dbReference type="Proteomes" id="UP000053411">
    <property type="component" value="Unassembled WGS sequence"/>
</dbReference>
<feature type="compositionally biased region" description="Low complexity" evidence="2">
    <location>
        <begin position="161"/>
        <end position="172"/>
    </location>
</feature>
<name>A0A0D2JGC3_9EURO</name>
<dbReference type="PROSITE" id="PS50157">
    <property type="entry name" value="ZINC_FINGER_C2H2_2"/>
    <property type="match status" value="1"/>
</dbReference>
<evidence type="ECO:0000256" key="2">
    <source>
        <dbReference type="SAM" id="MobiDB-lite"/>
    </source>
</evidence>
<dbReference type="RefSeq" id="XP_016626335.1">
    <property type="nucleotide sequence ID" value="XM_016782580.1"/>
</dbReference>
<gene>
    <name evidence="4" type="ORF">Z520_12093</name>
</gene>
<feature type="compositionally biased region" description="Basic and acidic residues" evidence="2">
    <location>
        <begin position="583"/>
        <end position="598"/>
    </location>
</feature>
<dbReference type="Gene3D" id="3.30.160.60">
    <property type="entry name" value="Classic Zinc Finger"/>
    <property type="match status" value="1"/>
</dbReference>
<protein>
    <recommendedName>
        <fullName evidence="3">C2H2-type domain-containing protein</fullName>
    </recommendedName>
</protein>
<feature type="compositionally biased region" description="Low complexity" evidence="2">
    <location>
        <begin position="411"/>
        <end position="429"/>
    </location>
</feature>
<proteinExistence type="predicted"/>
<feature type="compositionally biased region" description="Acidic residues" evidence="2">
    <location>
        <begin position="473"/>
        <end position="482"/>
    </location>
</feature>
<evidence type="ECO:0000256" key="1">
    <source>
        <dbReference type="PROSITE-ProRule" id="PRU00042"/>
    </source>
</evidence>
<keyword evidence="5" id="KW-1185">Reference proteome</keyword>
<feature type="compositionally biased region" description="Basic residues" evidence="2">
    <location>
        <begin position="387"/>
        <end position="404"/>
    </location>
</feature>
<keyword evidence="1" id="KW-0863">Zinc-finger</keyword>
<keyword evidence="1" id="KW-0479">Metal-binding</keyword>
<dbReference type="OrthoDB" id="4161057at2759"/>
<dbReference type="AlphaFoldDB" id="A0A0D2JGC3"/>
<dbReference type="GeneID" id="27717839"/>
<feature type="compositionally biased region" description="Basic and acidic residues" evidence="2">
    <location>
        <begin position="663"/>
        <end position="672"/>
    </location>
</feature>
<feature type="compositionally biased region" description="Polar residues" evidence="2">
    <location>
        <begin position="370"/>
        <end position="381"/>
    </location>
</feature>
<feature type="compositionally biased region" description="Acidic residues" evidence="2">
    <location>
        <begin position="248"/>
        <end position="265"/>
    </location>
</feature>
<dbReference type="SMART" id="SM00355">
    <property type="entry name" value="ZnF_C2H2"/>
    <property type="match status" value="1"/>
</dbReference>
<evidence type="ECO:0000259" key="3">
    <source>
        <dbReference type="PROSITE" id="PS50157"/>
    </source>
</evidence>
<dbReference type="STRING" id="1442371.A0A0D2JGC3"/>
<dbReference type="PROSITE" id="PS00028">
    <property type="entry name" value="ZINC_FINGER_C2H2_1"/>
    <property type="match status" value="1"/>
</dbReference>
<feature type="region of interest" description="Disordered" evidence="2">
    <location>
        <begin position="20"/>
        <end position="41"/>
    </location>
</feature>
<dbReference type="VEuPathDB" id="FungiDB:Z520_12093"/>